<dbReference type="EMBL" id="CACTIH010004329">
    <property type="protein sequence ID" value="CAA2990602.1"/>
    <property type="molecule type" value="Genomic_DNA"/>
</dbReference>
<reference evidence="2 3" key="1">
    <citation type="submission" date="2019-12" db="EMBL/GenBank/DDBJ databases">
        <authorList>
            <person name="Alioto T."/>
            <person name="Alioto T."/>
            <person name="Gomez Garrido J."/>
        </authorList>
    </citation>
    <scope>NUCLEOTIDE SEQUENCE [LARGE SCALE GENOMIC DNA]</scope>
</reference>
<dbReference type="Proteomes" id="UP000594638">
    <property type="component" value="Unassembled WGS sequence"/>
</dbReference>
<feature type="compositionally biased region" description="Basic and acidic residues" evidence="1">
    <location>
        <begin position="31"/>
        <end position="48"/>
    </location>
</feature>
<dbReference type="Gramene" id="OE9A095877T1">
    <property type="protein sequence ID" value="OE9A095877C1"/>
    <property type="gene ID" value="OE9A095877"/>
</dbReference>
<feature type="region of interest" description="Disordered" evidence="1">
    <location>
        <begin position="26"/>
        <end position="67"/>
    </location>
</feature>
<dbReference type="AlphaFoldDB" id="A0A8S0SF71"/>
<organism evidence="2 3">
    <name type="scientific">Olea europaea subsp. europaea</name>
    <dbReference type="NCBI Taxonomy" id="158383"/>
    <lineage>
        <taxon>Eukaryota</taxon>
        <taxon>Viridiplantae</taxon>
        <taxon>Streptophyta</taxon>
        <taxon>Embryophyta</taxon>
        <taxon>Tracheophyta</taxon>
        <taxon>Spermatophyta</taxon>
        <taxon>Magnoliopsida</taxon>
        <taxon>eudicotyledons</taxon>
        <taxon>Gunneridae</taxon>
        <taxon>Pentapetalae</taxon>
        <taxon>asterids</taxon>
        <taxon>lamiids</taxon>
        <taxon>Lamiales</taxon>
        <taxon>Oleaceae</taxon>
        <taxon>Oleeae</taxon>
        <taxon>Olea</taxon>
    </lineage>
</organism>
<feature type="compositionally biased region" description="Basic and acidic residues" evidence="1">
    <location>
        <begin position="58"/>
        <end position="67"/>
    </location>
</feature>
<proteinExistence type="predicted"/>
<accession>A0A8S0SF71</accession>
<sequence length="67" mass="7290">MAAGRPTALAGIHETSAEKSLAITHRRSANKRTDMRGPIDEDRPECHRCSGSGTRTEVGSRELVDWG</sequence>
<evidence type="ECO:0000256" key="1">
    <source>
        <dbReference type="SAM" id="MobiDB-lite"/>
    </source>
</evidence>
<comment type="caution">
    <text evidence="2">The sequence shown here is derived from an EMBL/GenBank/DDBJ whole genome shotgun (WGS) entry which is preliminary data.</text>
</comment>
<name>A0A8S0SF71_OLEEU</name>
<evidence type="ECO:0000313" key="3">
    <source>
        <dbReference type="Proteomes" id="UP000594638"/>
    </source>
</evidence>
<gene>
    <name evidence="2" type="ORF">OLEA9_A095877</name>
</gene>
<protein>
    <submittedName>
        <fullName evidence="2">Uncharacterized protein</fullName>
    </submittedName>
</protein>
<evidence type="ECO:0000313" key="2">
    <source>
        <dbReference type="EMBL" id="CAA2990602.1"/>
    </source>
</evidence>
<keyword evidence="3" id="KW-1185">Reference proteome</keyword>